<dbReference type="PANTHER" id="PTHR36919:SF2">
    <property type="entry name" value="BLL6627 PROTEIN"/>
    <property type="match status" value="1"/>
</dbReference>
<dbReference type="Pfam" id="PF09917">
    <property type="entry name" value="DUF2147"/>
    <property type="match status" value="1"/>
</dbReference>
<feature type="signal peptide" evidence="1">
    <location>
        <begin position="1"/>
        <end position="27"/>
    </location>
</feature>
<keyword evidence="4" id="KW-1185">Reference proteome</keyword>
<feature type="chain" id="PRO_5032585056" evidence="1">
    <location>
        <begin position="28"/>
        <end position="144"/>
    </location>
</feature>
<accession>A0A844XHR1</accession>
<evidence type="ECO:0000259" key="2">
    <source>
        <dbReference type="Pfam" id="PF09917"/>
    </source>
</evidence>
<dbReference type="AlphaFoldDB" id="A0A844XHR1"/>
<keyword evidence="1" id="KW-0732">Signal</keyword>
<reference evidence="3 4" key="2">
    <citation type="submission" date="2020-02" db="EMBL/GenBank/DDBJ databases">
        <title>Erythrobacter dongmakensis sp. nov., isolated from a tidal mudflat.</title>
        <authorList>
            <person name="Kim I.S."/>
        </authorList>
    </citation>
    <scope>NUCLEOTIDE SEQUENCE [LARGE SCALE GENOMIC DNA]</scope>
    <source>
        <strain evidence="3 4">GH3-10</strain>
    </source>
</reference>
<protein>
    <submittedName>
        <fullName evidence="3">DUF2147 domain-containing protein</fullName>
    </submittedName>
</protein>
<feature type="domain" description="DUF2147" evidence="2">
    <location>
        <begin position="38"/>
        <end position="142"/>
    </location>
</feature>
<sequence>MQKQIRAVALTMLAGAAIAAAPAPAKAEESKASDPILGVWQNPAGTIEVKTQYCGRNLCGVVTEASPAAQADARRAGTDPLVGVHLLQNFVRVDTNAWSGTAFVPDMNVHVAAHISMIDADHLKISGCELGGLICKSQDWTKVR</sequence>
<evidence type="ECO:0000313" key="4">
    <source>
        <dbReference type="Proteomes" id="UP000461409"/>
    </source>
</evidence>
<comment type="caution">
    <text evidence="3">The sequence shown here is derived from an EMBL/GenBank/DDBJ whole genome shotgun (WGS) entry which is preliminary data.</text>
</comment>
<dbReference type="EMBL" id="WUBR01000003">
    <property type="protein sequence ID" value="MWV29242.1"/>
    <property type="molecule type" value="Genomic_DNA"/>
</dbReference>
<dbReference type="RefSeq" id="WP_160486845.1">
    <property type="nucleotide sequence ID" value="NZ_WUBR01000003.1"/>
</dbReference>
<dbReference type="Proteomes" id="UP000461409">
    <property type="component" value="Unassembled WGS sequence"/>
</dbReference>
<dbReference type="Gene3D" id="2.40.128.520">
    <property type="match status" value="1"/>
</dbReference>
<reference evidence="3 4" key="1">
    <citation type="submission" date="2019-12" db="EMBL/GenBank/DDBJ databases">
        <authorList>
            <person name="Lee S.D."/>
        </authorList>
    </citation>
    <scope>NUCLEOTIDE SEQUENCE [LARGE SCALE GENOMIC DNA]</scope>
    <source>
        <strain evidence="3 4">GH3-10</strain>
    </source>
</reference>
<gene>
    <name evidence="3" type="ORF">GRF63_15160</name>
</gene>
<proteinExistence type="predicted"/>
<name>A0A844XHR1_9SPHN</name>
<dbReference type="InterPro" id="IPR019223">
    <property type="entry name" value="DUF2147"/>
</dbReference>
<organism evidence="3 4">
    <name type="scientific">Aurantiacibacter rhizosphaerae</name>
    <dbReference type="NCBI Taxonomy" id="2691582"/>
    <lineage>
        <taxon>Bacteria</taxon>
        <taxon>Pseudomonadati</taxon>
        <taxon>Pseudomonadota</taxon>
        <taxon>Alphaproteobacteria</taxon>
        <taxon>Sphingomonadales</taxon>
        <taxon>Erythrobacteraceae</taxon>
        <taxon>Aurantiacibacter</taxon>
    </lineage>
</organism>
<evidence type="ECO:0000313" key="3">
    <source>
        <dbReference type="EMBL" id="MWV29242.1"/>
    </source>
</evidence>
<dbReference type="PANTHER" id="PTHR36919">
    <property type="entry name" value="BLR1215 PROTEIN"/>
    <property type="match status" value="1"/>
</dbReference>
<evidence type="ECO:0000256" key="1">
    <source>
        <dbReference type="SAM" id="SignalP"/>
    </source>
</evidence>